<gene>
    <name evidence="2" type="ORF">NQ318_019909</name>
</gene>
<dbReference type="EMBL" id="JAPWTK010000560">
    <property type="protein sequence ID" value="KAJ8938402.1"/>
    <property type="molecule type" value="Genomic_DNA"/>
</dbReference>
<keyword evidence="3" id="KW-1185">Reference proteome</keyword>
<evidence type="ECO:0000313" key="3">
    <source>
        <dbReference type="Proteomes" id="UP001162162"/>
    </source>
</evidence>
<dbReference type="AlphaFoldDB" id="A0AAV8XIG9"/>
<feature type="compositionally biased region" description="Acidic residues" evidence="1">
    <location>
        <begin position="244"/>
        <end position="253"/>
    </location>
</feature>
<comment type="caution">
    <text evidence="2">The sequence shown here is derived from an EMBL/GenBank/DDBJ whole genome shotgun (WGS) entry which is preliminary data.</text>
</comment>
<organism evidence="2 3">
    <name type="scientific">Aromia moschata</name>
    <dbReference type="NCBI Taxonomy" id="1265417"/>
    <lineage>
        <taxon>Eukaryota</taxon>
        <taxon>Metazoa</taxon>
        <taxon>Ecdysozoa</taxon>
        <taxon>Arthropoda</taxon>
        <taxon>Hexapoda</taxon>
        <taxon>Insecta</taxon>
        <taxon>Pterygota</taxon>
        <taxon>Neoptera</taxon>
        <taxon>Endopterygota</taxon>
        <taxon>Coleoptera</taxon>
        <taxon>Polyphaga</taxon>
        <taxon>Cucujiformia</taxon>
        <taxon>Chrysomeloidea</taxon>
        <taxon>Cerambycidae</taxon>
        <taxon>Cerambycinae</taxon>
        <taxon>Callichromatini</taxon>
        <taxon>Aromia</taxon>
    </lineage>
</organism>
<name>A0AAV8XIG9_9CUCU</name>
<reference evidence="2" key="1">
    <citation type="journal article" date="2023" name="Insect Mol. Biol.">
        <title>Genome sequencing provides insights into the evolution of gene families encoding plant cell wall-degrading enzymes in longhorned beetles.</title>
        <authorList>
            <person name="Shin N.R."/>
            <person name="Okamura Y."/>
            <person name="Kirsch R."/>
            <person name="Pauchet Y."/>
        </authorList>
    </citation>
    <scope>NUCLEOTIDE SEQUENCE</scope>
    <source>
        <strain evidence="2">AMC_N1</strain>
    </source>
</reference>
<feature type="region of interest" description="Disordered" evidence="1">
    <location>
        <begin position="202"/>
        <end position="253"/>
    </location>
</feature>
<sequence>MVNAVCSTGKKYTRRFESARWKICMGMRRISFMAQASQNVGSTACYTGVDVLIDTVQASELGPNEVITLLNEVDRLPAGRPVKLSDRRRIAASFRSPLGSRRGAVPGKTSDSPSELPGIIYYFRPTAPGFAVDDFLSANVLLSPSCLQGALVQTRESPSIEIRPLPIPEVEIETRLFPLPEVEVETRLLPLPEVEVETRPLPHPEVEVETRPLPLPEVEVETRPLPLPTPEVETRPFPLPEPILEVESETADP</sequence>
<accession>A0AAV8XIG9</accession>
<proteinExistence type="predicted"/>
<evidence type="ECO:0000313" key="2">
    <source>
        <dbReference type="EMBL" id="KAJ8938402.1"/>
    </source>
</evidence>
<dbReference type="Proteomes" id="UP001162162">
    <property type="component" value="Unassembled WGS sequence"/>
</dbReference>
<protein>
    <submittedName>
        <fullName evidence="2">Uncharacterized protein</fullName>
    </submittedName>
</protein>
<evidence type="ECO:0000256" key="1">
    <source>
        <dbReference type="SAM" id="MobiDB-lite"/>
    </source>
</evidence>